<feature type="domain" description="AMP-activated protein kinase glycogen-binding" evidence="3">
    <location>
        <begin position="9"/>
        <end position="87"/>
    </location>
</feature>
<feature type="region of interest" description="Disordered" evidence="2">
    <location>
        <begin position="177"/>
        <end position="216"/>
    </location>
</feature>
<dbReference type="GO" id="GO:0005634">
    <property type="term" value="C:nucleus"/>
    <property type="evidence" value="ECO:0007669"/>
    <property type="project" value="TreeGrafter"/>
</dbReference>
<accession>A0A409YHL3</accession>
<evidence type="ECO:0000256" key="2">
    <source>
        <dbReference type="SAM" id="MobiDB-lite"/>
    </source>
</evidence>
<dbReference type="InterPro" id="IPR050827">
    <property type="entry name" value="CRP1_MDG1_kinase"/>
</dbReference>
<dbReference type="GO" id="GO:0007165">
    <property type="term" value="P:signal transduction"/>
    <property type="evidence" value="ECO:0007669"/>
    <property type="project" value="TreeGrafter"/>
</dbReference>
<comment type="caution">
    <text evidence="4">The sequence shown here is derived from an EMBL/GenBank/DDBJ whole genome shotgun (WGS) entry which is preliminary data.</text>
</comment>
<feature type="region of interest" description="Disordered" evidence="2">
    <location>
        <begin position="93"/>
        <end position="129"/>
    </location>
</feature>
<feature type="compositionally biased region" description="Basic and acidic residues" evidence="2">
    <location>
        <begin position="182"/>
        <end position="197"/>
    </location>
</feature>
<feature type="compositionally biased region" description="Low complexity" evidence="2">
    <location>
        <begin position="96"/>
        <end position="110"/>
    </location>
</feature>
<dbReference type="PANTHER" id="PTHR10343:SF81">
    <property type="entry name" value="CRUCIFORM DNA-RECOGNIZING PROTEIN 1-RELATED"/>
    <property type="match status" value="1"/>
</dbReference>
<dbReference type="AlphaFoldDB" id="A0A409YHL3"/>
<evidence type="ECO:0000313" key="4">
    <source>
        <dbReference type="EMBL" id="PPR02490.1"/>
    </source>
</evidence>
<dbReference type="SUPFAM" id="SSF81296">
    <property type="entry name" value="E set domains"/>
    <property type="match status" value="1"/>
</dbReference>
<evidence type="ECO:0000313" key="5">
    <source>
        <dbReference type="Proteomes" id="UP000284842"/>
    </source>
</evidence>
<dbReference type="EMBL" id="NHTK01001168">
    <property type="protein sequence ID" value="PPR02490.1"/>
    <property type="molecule type" value="Genomic_DNA"/>
</dbReference>
<dbReference type="InterPro" id="IPR014756">
    <property type="entry name" value="Ig_E-set"/>
</dbReference>
<dbReference type="GO" id="GO:0031588">
    <property type="term" value="C:nucleotide-activated protein kinase complex"/>
    <property type="evidence" value="ECO:0007669"/>
    <property type="project" value="TreeGrafter"/>
</dbReference>
<dbReference type="Pfam" id="PF16561">
    <property type="entry name" value="AMPK1_CBM"/>
    <property type="match status" value="1"/>
</dbReference>
<evidence type="ECO:0000259" key="3">
    <source>
        <dbReference type="Pfam" id="PF16561"/>
    </source>
</evidence>
<dbReference type="STRING" id="181874.A0A409YHL3"/>
<dbReference type="GO" id="GO:0005737">
    <property type="term" value="C:cytoplasm"/>
    <property type="evidence" value="ECO:0007669"/>
    <property type="project" value="TreeGrafter"/>
</dbReference>
<dbReference type="Proteomes" id="UP000284842">
    <property type="component" value="Unassembled WGS sequence"/>
</dbReference>
<sequence>MSSSNQYELEFVWPSTEPKTVIVSGTFDNWTSSLPLQKTSTGFAVTTRVPWGEKVKYKFIVDGQWLVRDDRPTEVDFGGYVNNVLVTPPKPTTMENGHANGHAAGVNGTAKPLNGDAKPHSAQSPELANGNGFLSDLAGTIAARDGTTTALGYVASGIGAAVHNVVGVDPINTQKIAIPTPKTDETFKLPEGQEPKAADLSPPESPSLETSSESPVSPVAPIVPIMIVPVNAPENNTIPRETFTPDIDSNVQIPVISKVSSPPAVVETHASDKENPSTLATVDKVLTAETAATEQSVVPGTTNVESVPATAETLLAPAIAEEVPAPIVVDDTPPKEPATLQVEPKTETPTTQAETATEENTKPEVPVATVPVVVESKEASAEPVPPTEAVKVEEPKELADATTLLPVSETQPTPAEIVSPPTPVHKPSTPEPTTPTKNKFPTASPSPTSSPASSKFGSTKRRKRSSILGKIKHILHIDNEKEEKVKK</sequence>
<feature type="compositionally biased region" description="Basic and acidic residues" evidence="2">
    <location>
        <begin position="390"/>
        <end position="399"/>
    </location>
</feature>
<feature type="compositionally biased region" description="Low complexity" evidence="2">
    <location>
        <begin position="363"/>
        <end position="374"/>
    </location>
</feature>
<proteinExistence type="inferred from homology"/>
<name>A0A409YHL3_9AGAR</name>
<feature type="compositionally biased region" description="Low complexity" evidence="2">
    <location>
        <begin position="206"/>
        <end position="216"/>
    </location>
</feature>
<feature type="region of interest" description="Disordered" evidence="2">
    <location>
        <begin position="328"/>
        <end position="487"/>
    </location>
</feature>
<dbReference type="CDD" id="cd02859">
    <property type="entry name" value="E_set_AMPKbeta_like_N"/>
    <property type="match status" value="1"/>
</dbReference>
<reference evidence="4 5" key="1">
    <citation type="journal article" date="2018" name="Evol. Lett.">
        <title>Horizontal gene cluster transfer increased hallucinogenic mushroom diversity.</title>
        <authorList>
            <person name="Reynolds H.T."/>
            <person name="Vijayakumar V."/>
            <person name="Gluck-Thaler E."/>
            <person name="Korotkin H.B."/>
            <person name="Matheny P.B."/>
            <person name="Slot J.C."/>
        </authorList>
    </citation>
    <scope>NUCLEOTIDE SEQUENCE [LARGE SCALE GENOMIC DNA]</scope>
    <source>
        <strain evidence="4 5">2629</strain>
    </source>
</reference>
<dbReference type="OrthoDB" id="5873279at2759"/>
<organism evidence="4 5">
    <name type="scientific">Panaeolus cyanescens</name>
    <dbReference type="NCBI Taxonomy" id="181874"/>
    <lineage>
        <taxon>Eukaryota</taxon>
        <taxon>Fungi</taxon>
        <taxon>Dikarya</taxon>
        <taxon>Basidiomycota</taxon>
        <taxon>Agaricomycotina</taxon>
        <taxon>Agaricomycetes</taxon>
        <taxon>Agaricomycetidae</taxon>
        <taxon>Agaricales</taxon>
        <taxon>Agaricineae</taxon>
        <taxon>Galeropsidaceae</taxon>
        <taxon>Panaeolus</taxon>
    </lineage>
</organism>
<dbReference type="InterPro" id="IPR013783">
    <property type="entry name" value="Ig-like_fold"/>
</dbReference>
<dbReference type="Gene3D" id="2.60.40.10">
    <property type="entry name" value="Immunoglobulins"/>
    <property type="match status" value="1"/>
</dbReference>
<gene>
    <name evidence="4" type="ORF">CVT24_002039</name>
</gene>
<feature type="compositionally biased region" description="Low complexity" evidence="2">
    <location>
        <begin position="434"/>
        <end position="454"/>
    </location>
</feature>
<dbReference type="PANTHER" id="PTHR10343">
    <property type="entry name" value="5'-AMP-ACTIVATED PROTEIN KINASE , BETA SUBUNIT"/>
    <property type="match status" value="1"/>
</dbReference>
<feature type="compositionally biased region" description="Pro residues" evidence="2">
    <location>
        <begin position="420"/>
        <end position="433"/>
    </location>
</feature>
<keyword evidence="5" id="KW-1185">Reference proteome</keyword>
<comment type="similarity">
    <text evidence="1">Belongs to the CRP1/MDG1 family.</text>
</comment>
<protein>
    <recommendedName>
        <fullName evidence="3">AMP-activated protein kinase glycogen-binding domain-containing protein</fullName>
    </recommendedName>
</protein>
<dbReference type="InParanoid" id="A0A409YHL3"/>
<evidence type="ECO:0000256" key="1">
    <source>
        <dbReference type="ARBA" id="ARBA00038216"/>
    </source>
</evidence>
<feature type="compositionally biased region" description="Basic residues" evidence="2">
    <location>
        <begin position="458"/>
        <end position="474"/>
    </location>
</feature>
<dbReference type="InterPro" id="IPR032640">
    <property type="entry name" value="AMPK1_CBM"/>
</dbReference>
<dbReference type="GO" id="GO:0019901">
    <property type="term" value="F:protein kinase binding"/>
    <property type="evidence" value="ECO:0007669"/>
    <property type="project" value="TreeGrafter"/>
</dbReference>
<feature type="compositionally biased region" description="Basic and acidic residues" evidence="2">
    <location>
        <begin position="475"/>
        <end position="487"/>
    </location>
</feature>